<evidence type="ECO:0008006" key="4">
    <source>
        <dbReference type="Google" id="ProtNLM"/>
    </source>
</evidence>
<organism evidence="2 3">
    <name type="scientific">Cytospora schulzeri</name>
    <dbReference type="NCBI Taxonomy" id="448051"/>
    <lineage>
        <taxon>Eukaryota</taxon>
        <taxon>Fungi</taxon>
        <taxon>Dikarya</taxon>
        <taxon>Ascomycota</taxon>
        <taxon>Pezizomycotina</taxon>
        <taxon>Sordariomycetes</taxon>
        <taxon>Sordariomycetidae</taxon>
        <taxon>Diaporthales</taxon>
        <taxon>Cytosporaceae</taxon>
        <taxon>Cytospora</taxon>
    </lineage>
</organism>
<dbReference type="InterPro" id="IPR011009">
    <property type="entry name" value="Kinase-like_dom_sf"/>
</dbReference>
<name>A0A423WQN4_9PEZI</name>
<dbReference type="Proteomes" id="UP000283895">
    <property type="component" value="Unassembled WGS sequence"/>
</dbReference>
<sequence>MSTSSCWPYAYHGVFLPMQNRADDKGREAISAEWPSPRGNGRRTAKRQRTNRTHIAGNGFVLVDAITLGSDRDNLLLVQSVSTGDLFMNKIVQRVDVAPLELRVSSAEYTDNPGDQDPNLQGILPQDAKWCNQLRFWQKLQEAVPGRGPAYSLYFELVAEQLCLAVAWMYFGERPDMANFRRDGPWTRIYHRDLWANNIFIHYPPKTQDCIPQYSLQSNAFPQIVLGDFGNSGMDGDPQDEGSFLPINLIPHGDGNSQELREWEDIYCIGAILRELCMSQFPEADVRRPDPNRSMASIAISSGPMPYSNRLINLLTSFEWNGLGSGQEFNDFDDPAAATVTNAQWCLDTLLPAAQQEVAARRNPPGSQSARYFQALDVSWTKPQGRMPVSYNSRYADEADPQPGQVDVDLDGVKDDEERHERSRMRRLRGLHVWDNVKPPYQLRLLEWGVPNVGLVNDGPAAADGK</sequence>
<protein>
    <recommendedName>
        <fullName evidence="4">Protein kinase domain-containing protein</fullName>
    </recommendedName>
</protein>
<feature type="region of interest" description="Disordered" evidence="1">
    <location>
        <begin position="395"/>
        <end position="418"/>
    </location>
</feature>
<feature type="region of interest" description="Disordered" evidence="1">
    <location>
        <begin position="26"/>
        <end position="50"/>
    </location>
</feature>
<proteinExistence type="predicted"/>
<evidence type="ECO:0000256" key="1">
    <source>
        <dbReference type="SAM" id="MobiDB-lite"/>
    </source>
</evidence>
<dbReference type="AlphaFoldDB" id="A0A423WQN4"/>
<evidence type="ECO:0000313" key="2">
    <source>
        <dbReference type="EMBL" id="ROW05788.1"/>
    </source>
</evidence>
<reference evidence="2 3" key="1">
    <citation type="submission" date="2015-09" db="EMBL/GenBank/DDBJ databases">
        <title>Host preference determinants of Valsa canker pathogens revealed by comparative genomics.</title>
        <authorList>
            <person name="Yin Z."/>
            <person name="Huang L."/>
        </authorList>
    </citation>
    <scope>NUCLEOTIDE SEQUENCE [LARGE SCALE GENOMIC DNA]</scope>
    <source>
        <strain evidence="2 3">03-1</strain>
    </source>
</reference>
<comment type="caution">
    <text evidence="2">The sequence shown here is derived from an EMBL/GenBank/DDBJ whole genome shotgun (WGS) entry which is preliminary data.</text>
</comment>
<gene>
    <name evidence="2" type="ORF">VMCG_05224</name>
</gene>
<dbReference type="OrthoDB" id="310217at2759"/>
<feature type="compositionally biased region" description="Basic residues" evidence="1">
    <location>
        <begin position="40"/>
        <end position="50"/>
    </location>
</feature>
<evidence type="ECO:0000313" key="3">
    <source>
        <dbReference type="Proteomes" id="UP000283895"/>
    </source>
</evidence>
<keyword evidence="3" id="KW-1185">Reference proteome</keyword>
<dbReference type="EMBL" id="LKEA01000012">
    <property type="protein sequence ID" value="ROW05788.1"/>
    <property type="molecule type" value="Genomic_DNA"/>
</dbReference>
<dbReference type="SUPFAM" id="SSF56112">
    <property type="entry name" value="Protein kinase-like (PK-like)"/>
    <property type="match status" value="1"/>
</dbReference>
<accession>A0A423WQN4</accession>